<dbReference type="InParanoid" id="A0A0G4EF36"/>
<dbReference type="InterPro" id="IPR039796">
    <property type="entry name" value="MIP18"/>
</dbReference>
<dbReference type="PANTHER" id="PTHR12377:SF2">
    <property type="entry name" value="CYTOSOLIC IRON-SULFUR ASSEMBLY COMPONENT 2A"/>
    <property type="match status" value="1"/>
</dbReference>
<comment type="similarity">
    <text evidence="1">Belongs to the MIP18 family.</text>
</comment>
<dbReference type="PhylomeDB" id="A0A0G4EF36"/>
<sequence length="160" mass="17898">MAAKGVEKEVEVSGVQSRLRVYETEEDPPDGMSDLEVDVYETIKTIRDPEFPYTLGQLRVITPDGVQVHEKPGLTPLITVTFRPTVAHCAMAQQIGLCIRSKLEREFGHDRYKIDIFVAEGSHNDSAGITKQINDKERVSAALENPMIVKMVRAAIEDPY</sequence>
<keyword evidence="4" id="KW-1185">Reference proteome</keyword>
<dbReference type="Proteomes" id="UP000041254">
    <property type="component" value="Unassembled WGS sequence"/>
</dbReference>
<dbReference type="Gene3D" id="6.10.250.1280">
    <property type="match status" value="1"/>
</dbReference>
<dbReference type="OMA" id="IRCCWAR"/>
<gene>
    <name evidence="3" type="ORF">Vbra_11613</name>
</gene>
<name>A0A0G4EF36_VITBC</name>
<organism evidence="3 4">
    <name type="scientific">Vitrella brassicaformis (strain CCMP3155)</name>
    <dbReference type="NCBI Taxonomy" id="1169540"/>
    <lineage>
        <taxon>Eukaryota</taxon>
        <taxon>Sar</taxon>
        <taxon>Alveolata</taxon>
        <taxon>Colpodellida</taxon>
        <taxon>Vitrellaceae</taxon>
        <taxon>Vitrella</taxon>
    </lineage>
</organism>
<dbReference type="OrthoDB" id="2746at2759"/>
<dbReference type="EMBL" id="CDMY01000223">
    <property type="protein sequence ID" value="CEL94571.1"/>
    <property type="molecule type" value="Genomic_DNA"/>
</dbReference>
<keyword evidence="2" id="KW-0159">Chromosome partition</keyword>
<evidence type="ECO:0000313" key="4">
    <source>
        <dbReference type="Proteomes" id="UP000041254"/>
    </source>
</evidence>
<dbReference type="GO" id="GO:0051604">
    <property type="term" value="P:protein maturation"/>
    <property type="evidence" value="ECO:0007669"/>
    <property type="project" value="InterPro"/>
</dbReference>
<dbReference type="Gene3D" id="3.30.300.130">
    <property type="entry name" value="Fe-S cluster assembly (FSCA)"/>
    <property type="match status" value="1"/>
</dbReference>
<evidence type="ECO:0000256" key="1">
    <source>
        <dbReference type="ARBA" id="ARBA00010381"/>
    </source>
</evidence>
<protein>
    <submittedName>
        <fullName evidence="3">Uncharacterized protein</fullName>
    </submittedName>
</protein>
<dbReference type="PANTHER" id="PTHR12377">
    <property type="entry name" value="CYTOSOLIC IRON-SULFUR ASSEMBLY COMPONENT 2B-RELATED"/>
    <property type="match status" value="1"/>
</dbReference>
<accession>A0A0G4EF36</accession>
<dbReference type="SUPFAM" id="SSF117916">
    <property type="entry name" value="Fe-S cluster assembly (FSCA) domain-like"/>
    <property type="match status" value="1"/>
</dbReference>
<dbReference type="VEuPathDB" id="CryptoDB:Vbra_11613"/>
<dbReference type="GO" id="GO:0007059">
    <property type="term" value="P:chromosome segregation"/>
    <property type="evidence" value="ECO:0007669"/>
    <property type="project" value="UniProtKB-KW"/>
</dbReference>
<reference evidence="3 4" key="1">
    <citation type="submission" date="2014-11" db="EMBL/GenBank/DDBJ databases">
        <authorList>
            <person name="Zhu J."/>
            <person name="Qi W."/>
            <person name="Song R."/>
        </authorList>
    </citation>
    <scope>NUCLEOTIDE SEQUENCE [LARGE SCALE GENOMIC DNA]</scope>
</reference>
<evidence type="ECO:0000313" key="3">
    <source>
        <dbReference type="EMBL" id="CEL94571.1"/>
    </source>
</evidence>
<dbReference type="AlphaFoldDB" id="A0A0G4EF36"/>
<evidence type="ECO:0000256" key="2">
    <source>
        <dbReference type="ARBA" id="ARBA00022829"/>
    </source>
</evidence>
<dbReference type="InterPro" id="IPR034904">
    <property type="entry name" value="FSCA_dom_sf"/>
</dbReference>
<dbReference type="STRING" id="1169540.A0A0G4EF36"/>
<proteinExistence type="inferred from homology"/>